<name>A0A0U5CPN0_9BACT</name>
<evidence type="ECO:0000259" key="9">
    <source>
        <dbReference type="PROSITE" id="PS50928"/>
    </source>
</evidence>
<gene>
    <name evidence="10" type="primary">potC</name>
    <name evidence="10" type="ORF">PNK_1067</name>
</gene>
<sequence length="255" mass="28861">MRRSPLSFWITVLVLIFLYVPIIVLIITSFNDSRFGGEWMGFTFKWYERLWNEHKMWYALRNSLIVGVSATVASTILGTCAAFALHRYKTRLQKVHYGLIYTPLLIPDILTGISLLLFFVTVNIQLGLFTVFIAHTTFCMSYVTMVMLSKLQNFDFTLIEAAQDLGANTWTLTRRVLLPLLAPGLMAGALLAFMLSIDDFVITFFVAGQGVSTLPIYVYNMIKFGSTPIVNALSVLILVITFVFIFFTQSLSKDD</sequence>
<evidence type="ECO:0000256" key="3">
    <source>
        <dbReference type="ARBA" id="ARBA00022448"/>
    </source>
</evidence>
<dbReference type="PANTHER" id="PTHR43848:SF2">
    <property type="entry name" value="PUTRESCINE TRANSPORT SYSTEM PERMEASE PROTEIN POTI"/>
    <property type="match status" value="1"/>
</dbReference>
<protein>
    <submittedName>
        <fullName evidence="10">Spermidine/putrescine transport system permease protein</fullName>
    </submittedName>
</protein>
<evidence type="ECO:0000256" key="6">
    <source>
        <dbReference type="ARBA" id="ARBA00022989"/>
    </source>
</evidence>
<dbReference type="CDD" id="cd06261">
    <property type="entry name" value="TM_PBP2"/>
    <property type="match status" value="1"/>
</dbReference>
<evidence type="ECO:0000256" key="1">
    <source>
        <dbReference type="ARBA" id="ARBA00004651"/>
    </source>
</evidence>
<dbReference type="FunCoup" id="A0A0U5CPN0">
    <property type="interactions" value="80"/>
</dbReference>
<dbReference type="SUPFAM" id="SSF161098">
    <property type="entry name" value="MetI-like"/>
    <property type="match status" value="1"/>
</dbReference>
<dbReference type="GO" id="GO:0005886">
    <property type="term" value="C:plasma membrane"/>
    <property type="evidence" value="ECO:0007669"/>
    <property type="project" value="UniProtKB-SubCell"/>
</dbReference>
<dbReference type="Gene3D" id="1.10.3720.10">
    <property type="entry name" value="MetI-like"/>
    <property type="match status" value="1"/>
</dbReference>
<keyword evidence="4" id="KW-1003">Cell membrane</keyword>
<accession>A0A0U5CPN0</accession>
<feature type="transmembrane region" description="Helical" evidence="8">
    <location>
        <begin position="7"/>
        <end position="30"/>
    </location>
</feature>
<dbReference type="Pfam" id="PF00528">
    <property type="entry name" value="BPD_transp_1"/>
    <property type="match status" value="1"/>
</dbReference>
<proteinExistence type="inferred from homology"/>
<dbReference type="InterPro" id="IPR000515">
    <property type="entry name" value="MetI-like"/>
</dbReference>
<feature type="domain" description="ABC transmembrane type-1" evidence="9">
    <location>
        <begin position="60"/>
        <end position="248"/>
    </location>
</feature>
<keyword evidence="5 8" id="KW-0812">Transmembrane</keyword>
<dbReference type="PROSITE" id="PS50928">
    <property type="entry name" value="ABC_TM1"/>
    <property type="match status" value="1"/>
</dbReference>
<keyword evidence="6 8" id="KW-1133">Transmembrane helix</keyword>
<feature type="transmembrane region" description="Helical" evidence="8">
    <location>
        <begin position="229"/>
        <end position="247"/>
    </location>
</feature>
<keyword evidence="7 8" id="KW-0472">Membrane</keyword>
<feature type="transmembrane region" description="Helical" evidence="8">
    <location>
        <begin position="126"/>
        <end position="148"/>
    </location>
</feature>
<comment type="similarity">
    <text evidence="2">Belongs to the binding-protein-dependent transport system permease family. CysTW subfamily.</text>
</comment>
<evidence type="ECO:0000256" key="8">
    <source>
        <dbReference type="RuleBase" id="RU363032"/>
    </source>
</evidence>
<comment type="subcellular location">
    <subcellularLocation>
        <location evidence="1 8">Cell membrane</location>
        <topology evidence="1 8">Multi-pass membrane protein</topology>
    </subcellularLocation>
</comment>
<evidence type="ECO:0000256" key="7">
    <source>
        <dbReference type="ARBA" id="ARBA00023136"/>
    </source>
</evidence>
<dbReference type="KEGG" id="pnl:PNK_1067"/>
<evidence type="ECO:0000256" key="4">
    <source>
        <dbReference type="ARBA" id="ARBA00022475"/>
    </source>
</evidence>
<dbReference type="GO" id="GO:0055085">
    <property type="term" value="P:transmembrane transport"/>
    <property type="evidence" value="ECO:0007669"/>
    <property type="project" value="InterPro"/>
</dbReference>
<evidence type="ECO:0000313" key="10">
    <source>
        <dbReference type="EMBL" id="CUI16684.1"/>
    </source>
</evidence>
<feature type="transmembrane region" description="Helical" evidence="8">
    <location>
        <begin position="97"/>
        <end position="120"/>
    </location>
</feature>
<evidence type="ECO:0000313" key="11">
    <source>
        <dbReference type="Proteomes" id="UP000069902"/>
    </source>
</evidence>
<dbReference type="Proteomes" id="UP000069902">
    <property type="component" value="Chromosome cPNK"/>
</dbReference>
<evidence type="ECO:0000256" key="2">
    <source>
        <dbReference type="ARBA" id="ARBA00007069"/>
    </source>
</evidence>
<feature type="transmembrane region" description="Helical" evidence="8">
    <location>
        <begin position="64"/>
        <end position="85"/>
    </location>
</feature>
<dbReference type="STRING" id="389348.PNK_1067"/>
<dbReference type="PANTHER" id="PTHR43848">
    <property type="entry name" value="PUTRESCINE TRANSPORT SYSTEM PERMEASE PROTEIN POTI"/>
    <property type="match status" value="1"/>
</dbReference>
<dbReference type="AlphaFoldDB" id="A0A0U5CPN0"/>
<evidence type="ECO:0000256" key="5">
    <source>
        <dbReference type="ARBA" id="ARBA00022692"/>
    </source>
</evidence>
<keyword evidence="3 8" id="KW-0813">Transport</keyword>
<dbReference type="EMBL" id="LN879502">
    <property type="protein sequence ID" value="CUI16684.1"/>
    <property type="molecule type" value="Genomic_DNA"/>
</dbReference>
<dbReference type="PATRIC" id="fig|389348.3.peg.1178"/>
<organism evidence="10 11">
    <name type="scientific">Candidatus Protochlamydia naegleriophila</name>
    <dbReference type="NCBI Taxonomy" id="389348"/>
    <lineage>
        <taxon>Bacteria</taxon>
        <taxon>Pseudomonadati</taxon>
        <taxon>Chlamydiota</taxon>
        <taxon>Chlamydiia</taxon>
        <taxon>Parachlamydiales</taxon>
        <taxon>Parachlamydiaceae</taxon>
        <taxon>Candidatus Protochlamydia</taxon>
    </lineage>
</organism>
<feature type="transmembrane region" description="Helical" evidence="8">
    <location>
        <begin position="201"/>
        <end position="222"/>
    </location>
</feature>
<dbReference type="RefSeq" id="WP_032125508.1">
    <property type="nucleotide sequence ID" value="NZ_LN879502.1"/>
</dbReference>
<feature type="transmembrane region" description="Helical" evidence="8">
    <location>
        <begin position="176"/>
        <end position="195"/>
    </location>
</feature>
<reference evidence="11" key="1">
    <citation type="submission" date="2015-09" db="EMBL/GenBank/DDBJ databases">
        <authorList>
            <person name="Bertelli C."/>
        </authorList>
    </citation>
    <scope>NUCLEOTIDE SEQUENCE [LARGE SCALE GENOMIC DNA]</scope>
    <source>
        <strain evidence="11">KNic</strain>
    </source>
</reference>
<dbReference type="InterPro" id="IPR035906">
    <property type="entry name" value="MetI-like_sf"/>
</dbReference>
<dbReference type="InterPro" id="IPR051789">
    <property type="entry name" value="Bact_Polyamine_Transport"/>
</dbReference>
<keyword evidence="11" id="KW-1185">Reference proteome</keyword>
<dbReference type="InParanoid" id="A0A0U5CPN0"/>